<name>G2SNG8_LIGR2</name>
<reference evidence="1 2" key="1">
    <citation type="journal article" date="2011" name="Microb. Cell Fact.">
        <title>Genome sequences and comparative genomics of two Lactobacillus ruminis strains from the bovine and human intestinal tracts.</title>
        <authorList>
            <person name="Forde B.M."/>
            <person name="Neville B.A."/>
            <person name="O'Donnell M.M."/>
            <person name="Riboulet-Bisson E."/>
            <person name="Claesson M.J."/>
            <person name="Coghlan A."/>
            <person name="Ross R.P."/>
            <person name="O'Toole P.W."/>
        </authorList>
    </citation>
    <scope>NUCLEOTIDE SEQUENCE [LARGE SCALE GENOMIC DNA]</scope>
    <source>
        <strain evidence="2">ATCC 27782 / RF3</strain>
    </source>
</reference>
<keyword evidence="2" id="KW-1185">Reference proteome</keyword>
<dbReference type="Proteomes" id="UP000001279">
    <property type="component" value="Chromosome"/>
</dbReference>
<dbReference type="PATRIC" id="fig|1069534.5.peg.928"/>
<evidence type="ECO:0000313" key="2">
    <source>
        <dbReference type="Proteomes" id="UP000001279"/>
    </source>
</evidence>
<evidence type="ECO:0000313" key="1">
    <source>
        <dbReference type="EMBL" id="AEN78131.1"/>
    </source>
</evidence>
<gene>
    <name evidence="1" type="ordered locus">LRC_08490</name>
</gene>
<dbReference type="KEGG" id="lrm:LRC_08490"/>
<accession>G2SNG8</accession>
<dbReference type="HOGENOM" id="CLU_3345184_0_0_9"/>
<proteinExistence type="predicted"/>
<sequence>MAKDDYEVVVFERFDGGLNEMTLTEAKETYAKGLPIR</sequence>
<protein>
    <submittedName>
        <fullName evidence="1">Uncharacterized protein</fullName>
    </submittedName>
</protein>
<organism evidence="1 2">
    <name type="scientific">Ligilactobacillus ruminis (strain ATCC 27782 / RF3)</name>
    <name type="common">Lactobacillus ruminis</name>
    <dbReference type="NCBI Taxonomy" id="1069534"/>
    <lineage>
        <taxon>Bacteria</taxon>
        <taxon>Bacillati</taxon>
        <taxon>Bacillota</taxon>
        <taxon>Bacilli</taxon>
        <taxon>Lactobacillales</taxon>
        <taxon>Lactobacillaceae</taxon>
        <taxon>Ligilactobacillus</taxon>
    </lineage>
</organism>
<dbReference type="AlphaFoldDB" id="G2SNG8"/>
<dbReference type="EMBL" id="CP003032">
    <property type="protein sequence ID" value="AEN78131.1"/>
    <property type="molecule type" value="Genomic_DNA"/>
</dbReference>